<reference evidence="13" key="1">
    <citation type="submission" date="2010-11" db="EMBL/GenBank/DDBJ databases">
        <title>The complete genome of Mahella australiensis DSM 15567.</title>
        <authorList>
            <consortium name="US DOE Joint Genome Institute (JGI-PGF)"/>
            <person name="Lucas S."/>
            <person name="Copeland A."/>
            <person name="Lapidus A."/>
            <person name="Bruce D."/>
            <person name="Goodwin L."/>
            <person name="Pitluck S."/>
            <person name="Kyrpides N."/>
            <person name="Mavromatis K."/>
            <person name="Pagani I."/>
            <person name="Ivanova N."/>
            <person name="Teshima H."/>
            <person name="Brettin T."/>
            <person name="Detter J.C."/>
            <person name="Han C."/>
            <person name="Tapia R."/>
            <person name="Land M."/>
            <person name="Hauser L."/>
            <person name="Markowitz V."/>
            <person name="Cheng J.-F."/>
            <person name="Hugenholtz P."/>
            <person name="Woyke T."/>
            <person name="Wu D."/>
            <person name="Spring S."/>
            <person name="Pukall R."/>
            <person name="Steenblock K."/>
            <person name="Schneider S."/>
            <person name="Klenk H.-P."/>
            <person name="Eisen J.A."/>
        </authorList>
    </citation>
    <scope>NUCLEOTIDE SEQUENCE [LARGE SCALE GENOMIC DNA]</scope>
    <source>
        <strain evidence="13">DSM 15567 / CIP 107919 / 50-1 BON</strain>
    </source>
</reference>
<evidence type="ECO:0000256" key="3">
    <source>
        <dbReference type="ARBA" id="ARBA00012068"/>
    </source>
</evidence>
<keyword evidence="7 12" id="KW-0560">Oxidoreductase</keyword>
<keyword evidence="9" id="KW-0057">Aromatic amino acid biosynthesis</keyword>
<evidence type="ECO:0000256" key="7">
    <source>
        <dbReference type="ARBA" id="ARBA00023002"/>
    </source>
</evidence>
<evidence type="ECO:0000256" key="10">
    <source>
        <dbReference type="ARBA" id="ARBA00049260"/>
    </source>
</evidence>
<feature type="domain" description="Prephenate/arogenate dehydrogenase" evidence="11">
    <location>
        <begin position="5"/>
        <end position="295"/>
    </location>
</feature>
<gene>
    <name evidence="12" type="ordered locus">Mahau_1744</name>
</gene>
<dbReference type="EMBL" id="CP002360">
    <property type="protein sequence ID" value="AEE96925.1"/>
    <property type="molecule type" value="Genomic_DNA"/>
</dbReference>
<dbReference type="STRING" id="697281.Mahau_1744"/>
<dbReference type="InterPro" id="IPR036291">
    <property type="entry name" value="NAD(P)-bd_dom_sf"/>
</dbReference>
<evidence type="ECO:0000313" key="13">
    <source>
        <dbReference type="Proteomes" id="UP000008457"/>
    </source>
</evidence>
<dbReference type="InterPro" id="IPR045865">
    <property type="entry name" value="ACT-like_dom_sf"/>
</dbReference>
<dbReference type="GO" id="GO:0006571">
    <property type="term" value="P:tyrosine biosynthetic process"/>
    <property type="evidence" value="ECO:0007669"/>
    <property type="project" value="UniProtKB-KW"/>
</dbReference>
<evidence type="ECO:0000256" key="5">
    <source>
        <dbReference type="ARBA" id="ARBA00022498"/>
    </source>
</evidence>
<dbReference type="InterPro" id="IPR046825">
    <property type="entry name" value="PDH_C"/>
</dbReference>
<dbReference type="SUPFAM" id="SSF48179">
    <property type="entry name" value="6-phosphogluconate dehydrogenase C-terminal domain-like"/>
    <property type="match status" value="1"/>
</dbReference>
<dbReference type="FunFam" id="3.40.50.720:FF:000208">
    <property type="entry name" value="Prephenate dehydrogenase"/>
    <property type="match status" value="1"/>
</dbReference>
<dbReference type="Pfam" id="PF20463">
    <property type="entry name" value="PDH_C"/>
    <property type="match status" value="1"/>
</dbReference>
<dbReference type="GO" id="GO:0070403">
    <property type="term" value="F:NAD+ binding"/>
    <property type="evidence" value="ECO:0007669"/>
    <property type="project" value="InterPro"/>
</dbReference>
<proteinExistence type="inferred from homology"/>
<comment type="similarity">
    <text evidence="2">Belongs to the prephenate/arogenate dehydrogenase family.</text>
</comment>
<dbReference type="Gene3D" id="1.10.3660.10">
    <property type="entry name" value="6-phosphogluconate dehydrogenase C-terminal like domain"/>
    <property type="match status" value="1"/>
</dbReference>
<evidence type="ECO:0000256" key="4">
    <source>
        <dbReference type="ARBA" id="ARBA00016891"/>
    </source>
</evidence>
<keyword evidence="8" id="KW-0520">NAD</keyword>
<name>F4A091_MAHA5</name>
<dbReference type="GO" id="GO:0004665">
    <property type="term" value="F:prephenate dehydrogenase (NADP+) activity"/>
    <property type="evidence" value="ECO:0007669"/>
    <property type="project" value="InterPro"/>
</dbReference>
<dbReference type="Gene3D" id="3.40.50.720">
    <property type="entry name" value="NAD(P)-binding Rossmann-like Domain"/>
    <property type="match status" value="1"/>
</dbReference>
<evidence type="ECO:0000256" key="9">
    <source>
        <dbReference type="ARBA" id="ARBA00023141"/>
    </source>
</evidence>
<dbReference type="EC" id="1.3.1.12" evidence="3"/>
<dbReference type="KEGG" id="mas:Mahau_1744"/>
<dbReference type="InterPro" id="IPR046826">
    <property type="entry name" value="PDH_N"/>
</dbReference>
<dbReference type="GO" id="GO:0008977">
    <property type="term" value="F:prephenate dehydrogenase (NAD+) activity"/>
    <property type="evidence" value="ECO:0007669"/>
    <property type="project" value="UniProtKB-EC"/>
</dbReference>
<dbReference type="SUPFAM" id="SSF51735">
    <property type="entry name" value="NAD(P)-binding Rossmann-fold domains"/>
    <property type="match status" value="1"/>
</dbReference>
<dbReference type="InterPro" id="IPR003099">
    <property type="entry name" value="Prephen_DH"/>
</dbReference>
<keyword evidence="5" id="KW-0827">Tyrosine biosynthesis</keyword>
<dbReference type="Gene3D" id="3.30.70.260">
    <property type="match status" value="1"/>
</dbReference>
<dbReference type="PANTHER" id="PTHR21363:SF0">
    <property type="entry name" value="PREPHENATE DEHYDROGENASE [NADP(+)]"/>
    <property type="match status" value="1"/>
</dbReference>
<organism evidence="12 13">
    <name type="scientific">Mahella australiensis (strain DSM 15567 / CIP 107919 / 50-1 BON)</name>
    <dbReference type="NCBI Taxonomy" id="697281"/>
    <lineage>
        <taxon>Bacteria</taxon>
        <taxon>Bacillati</taxon>
        <taxon>Bacillota</taxon>
        <taxon>Clostridia</taxon>
        <taxon>Thermoanaerobacterales</taxon>
        <taxon>Thermoanaerobacterales Family IV. Incertae Sedis</taxon>
        <taxon>Mahella</taxon>
    </lineage>
</organism>
<dbReference type="Proteomes" id="UP000008457">
    <property type="component" value="Chromosome"/>
</dbReference>
<evidence type="ECO:0000256" key="6">
    <source>
        <dbReference type="ARBA" id="ARBA00022605"/>
    </source>
</evidence>
<sequence length="370" mass="40128">MDDIAAVAVVGLGLIGGSIARALRYKADIHRIIGIDKNADYVHAALEDNVISDGIVVDDPNIPGPIDADIVFICTPVSSVQAMVSAIVPHVKKGCILTDTASVKAPIMYGIETILLGDTIFIGGHPMAGTEKSGYHAGNSRLLENAYYILTPPSTCDDEALDKLSHIIRSMGAIPVIMDADTHDEVVAAVSHLPHVLASSLMHFTKDQHNAEYMKLLAAGAFRDMTRIAASNPYMWREICLANASAVKRSIDDFIAVLSRFANMLDDKDAESILSYFIDAKQWRSDMPIVNKSYVYPTFDIIVDVDDKPGTIGEIATLLGQHSLNIKNIGILNSREDTSGALKISFSDRETQRTAVDILQSHGYKVFADS</sequence>
<protein>
    <recommendedName>
        <fullName evidence="4">Prephenate dehydrogenase</fullName>
        <ecNumber evidence="3">1.3.1.12</ecNumber>
    </recommendedName>
</protein>
<dbReference type="FunFam" id="1.10.3660.10:FF:000003">
    <property type="entry name" value="Prephenate dehydrogenase"/>
    <property type="match status" value="1"/>
</dbReference>
<keyword evidence="6" id="KW-0028">Amino-acid biosynthesis</keyword>
<dbReference type="HOGENOM" id="CLU_055968_2_1_9"/>
<dbReference type="OrthoDB" id="9802008at2"/>
<dbReference type="PROSITE" id="PS51176">
    <property type="entry name" value="PDH_ADH"/>
    <property type="match status" value="1"/>
</dbReference>
<dbReference type="Pfam" id="PF02153">
    <property type="entry name" value="PDH_N"/>
    <property type="match status" value="1"/>
</dbReference>
<dbReference type="InterPro" id="IPR050812">
    <property type="entry name" value="Preph/Arog_dehydrog"/>
</dbReference>
<dbReference type="PANTHER" id="PTHR21363">
    <property type="entry name" value="PREPHENATE DEHYDROGENASE"/>
    <property type="match status" value="1"/>
</dbReference>
<evidence type="ECO:0000256" key="8">
    <source>
        <dbReference type="ARBA" id="ARBA00023027"/>
    </source>
</evidence>
<dbReference type="AlphaFoldDB" id="F4A091"/>
<dbReference type="RefSeq" id="WP_013781353.1">
    <property type="nucleotide sequence ID" value="NC_015520.1"/>
</dbReference>
<accession>F4A091</accession>
<evidence type="ECO:0000259" key="11">
    <source>
        <dbReference type="PROSITE" id="PS51176"/>
    </source>
</evidence>
<comment type="pathway">
    <text evidence="1">Amino-acid biosynthesis; L-tyrosine biosynthesis; (4-hydroxyphenyl)pyruvate from prephenate (NAD(+) route): step 1/1.</text>
</comment>
<dbReference type="eggNOG" id="COG0287">
    <property type="taxonomic scope" value="Bacteria"/>
</dbReference>
<reference evidence="12 13" key="2">
    <citation type="journal article" date="2011" name="Stand. Genomic Sci.">
        <title>Complete genome sequence of Mahella australiensis type strain (50-1 BON).</title>
        <authorList>
            <person name="Sikorski J."/>
            <person name="Teshima H."/>
            <person name="Nolan M."/>
            <person name="Lucas S."/>
            <person name="Hammon N."/>
            <person name="Deshpande S."/>
            <person name="Cheng J.F."/>
            <person name="Pitluck S."/>
            <person name="Liolios K."/>
            <person name="Pagani I."/>
            <person name="Ivanova N."/>
            <person name="Huntemann M."/>
            <person name="Mavromatis K."/>
            <person name="Ovchinikova G."/>
            <person name="Pati A."/>
            <person name="Tapia R."/>
            <person name="Han C."/>
            <person name="Goodwin L."/>
            <person name="Chen A."/>
            <person name="Palaniappan K."/>
            <person name="Land M."/>
            <person name="Hauser L."/>
            <person name="Ngatchou-Djao O.D."/>
            <person name="Rohde M."/>
            <person name="Pukall R."/>
            <person name="Spring S."/>
            <person name="Abt B."/>
            <person name="Goker M."/>
            <person name="Detter J.C."/>
            <person name="Woyke T."/>
            <person name="Bristow J."/>
            <person name="Markowitz V."/>
            <person name="Hugenholtz P."/>
            <person name="Eisen J.A."/>
            <person name="Kyrpides N.C."/>
            <person name="Klenk H.P."/>
            <person name="Lapidus A."/>
        </authorList>
    </citation>
    <scope>NUCLEOTIDE SEQUENCE [LARGE SCALE GENOMIC DNA]</scope>
    <source>
        <strain evidence="13">DSM 15567 / CIP 107919 / 50-1 BON</strain>
    </source>
</reference>
<comment type="catalytic activity">
    <reaction evidence="10">
        <text>prephenate + NAD(+) = 3-(4-hydroxyphenyl)pyruvate + CO2 + NADH</text>
        <dbReference type="Rhea" id="RHEA:13869"/>
        <dbReference type="ChEBI" id="CHEBI:16526"/>
        <dbReference type="ChEBI" id="CHEBI:29934"/>
        <dbReference type="ChEBI" id="CHEBI:36242"/>
        <dbReference type="ChEBI" id="CHEBI:57540"/>
        <dbReference type="ChEBI" id="CHEBI:57945"/>
        <dbReference type="EC" id="1.3.1.12"/>
    </reaction>
</comment>
<dbReference type="InterPro" id="IPR008927">
    <property type="entry name" value="6-PGluconate_DH-like_C_sf"/>
</dbReference>
<keyword evidence="13" id="KW-1185">Reference proteome</keyword>
<evidence type="ECO:0000256" key="1">
    <source>
        <dbReference type="ARBA" id="ARBA00005067"/>
    </source>
</evidence>
<dbReference type="SUPFAM" id="SSF55021">
    <property type="entry name" value="ACT-like"/>
    <property type="match status" value="1"/>
</dbReference>
<evidence type="ECO:0000256" key="2">
    <source>
        <dbReference type="ARBA" id="ARBA00007964"/>
    </source>
</evidence>
<evidence type="ECO:0000313" key="12">
    <source>
        <dbReference type="EMBL" id="AEE96925.1"/>
    </source>
</evidence>